<evidence type="ECO:0000256" key="3">
    <source>
        <dbReference type="ARBA" id="ARBA00023163"/>
    </source>
</evidence>
<dbReference type="HOGENOM" id="CLU_037628_6_1_11"/>
<dbReference type="EMBL" id="CP007457">
    <property type="protein sequence ID" value="AIZ15704.1"/>
    <property type="molecule type" value="Genomic_DNA"/>
</dbReference>
<feature type="domain" description="HTH lacI-type" evidence="4">
    <location>
        <begin position="13"/>
        <end position="67"/>
    </location>
</feature>
<dbReference type="SUPFAM" id="SSF53822">
    <property type="entry name" value="Periplasmic binding protein-like I"/>
    <property type="match status" value="1"/>
</dbReference>
<dbReference type="CDD" id="cd01392">
    <property type="entry name" value="HTH_LacI"/>
    <property type="match status" value="1"/>
</dbReference>
<dbReference type="RefSeq" id="WP_039170986.1">
    <property type="nucleotide sequence ID" value="NZ_CP007457.1"/>
</dbReference>
<keyword evidence="3" id="KW-0804">Transcription</keyword>
<dbReference type="OrthoDB" id="2854648at2"/>
<evidence type="ECO:0000256" key="1">
    <source>
        <dbReference type="ARBA" id="ARBA00023015"/>
    </source>
</evidence>
<dbReference type="Gene3D" id="1.10.260.40">
    <property type="entry name" value="lambda repressor-like DNA-binding domains"/>
    <property type="match status" value="1"/>
</dbReference>
<dbReference type="SUPFAM" id="SSF47413">
    <property type="entry name" value="lambda repressor-like DNA-binding domains"/>
    <property type="match status" value="1"/>
</dbReference>
<dbReference type="GO" id="GO:0000976">
    <property type="term" value="F:transcription cis-regulatory region binding"/>
    <property type="evidence" value="ECO:0007669"/>
    <property type="project" value="TreeGrafter"/>
</dbReference>
<dbReference type="InterPro" id="IPR028082">
    <property type="entry name" value="Peripla_BP_I"/>
</dbReference>
<dbReference type="Proteomes" id="UP000030636">
    <property type="component" value="Chromosome"/>
</dbReference>
<dbReference type="InterPro" id="IPR010982">
    <property type="entry name" value="Lambda_DNA-bd_dom_sf"/>
</dbReference>
<evidence type="ECO:0000313" key="6">
    <source>
        <dbReference type="Proteomes" id="UP000030636"/>
    </source>
</evidence>
<dbReference type="STRING" id="1447715.AH67_01095"/>
<dbReference type="InterPro" id="IPR000843">
    <property type="entry name" value="HTH_LacI"/>
</dbReference>
<dbReference type="Pfam" id="PF13377">
    <property type="entry name" value="Peripla_BP_3"/>
    <property type="match status" value="1"/>
</dbReference>
<dbReference type="SMART" id="SM00354">
    <property type="entry name" value="HTH_LACI"/>
    <property type="match status" value="1"/>
</dbReference>
<name>A0A0A7IA57_9BIFI</name>
<dbReference type="CDD" id="cd06267">
    <property type="entry name" value="PBP1_LacI_sugar_binding-like"/>
    <property type="match status" value="1"/>
</dbReference>
<dbReference type="AlphaFoldDB" id="A0A0A7IA57"/>
<dbReference type="PANTHER" id="PTHR30146:SF109">
    <property type="entry name" value="HTH-TYPE TRANSCRIPTIONAL REGULATOR GALS"/>
    <property type="match status" value="1"/>
</dbReference>
<reference evidence="5 6" key="1">
    <citation type="journal article" date="2015" name="Genome Announc.">
        <title>Bifidobacterium pseudolongum Strain PV8-2, Isolated from a Stool Sample of an Anemic Kenyan Infant.</title>
        <authorList>
            <person name="Vazquez-Gutierrez P."/>
            <person name="Lacroix C."/>
            <person name="Chassard C."/>
            <person name="Klumpp J."/>
            <person name="Stevens M.J."/>
            <person name="Jans C."/>
        </authorList>
    </citation>
    <scope>NUCLEOTIDE SEQUENCE [LARGE SCALE GENOMIC DNA]</scope>
    <source>
        <strain evidence="5 6">PV8-2</strain>
    </source>
</reference>
<keyword evidence="2" id="KW-0238">DNA-binding</keyword>
<dbReference type="GO" id="GO:0003700">
    <property type="term" value="F:DNA-binding transcription factor activity"/>
    <property type="evidence" value="ECO:0007669"/>
    <property type="project" value="TreeGrafter"/>
</dbReference>
<evidence type="ECO:0000256" key="2">
    <source>
        <dbReference type="ARBA" id="ARBA00023125"/>
    </source>
</evidence>
<dbReference type="Pfam" id="PF00356">
    <property type="entry name" value="LacI"/>
    <property type="match status" value="1"/>
</dbReference>
<dbReference type="PANTHER" id="PTHR30146">
    <property type="entry name" value="LACI-RELATED TRANSCRIPTIONAL REPRESSOR"/>
    <property type="match status" value="1"/>
</dbReference>
<evidence type="ECO:0000259" key="4">
    <source>
        <dbReference type="PROSITE" id="PS50932"/>
    </source>
</evidence>
<dbReference type="PROSITE" id="PS00356">
    <property type="entry name" value="HTH_LACI_1"/>
    <property type="match status" value="1"/>
</dbReference>
<keyword evidence="1" id="KW-0805">Transcription regulation</keyword>
<accession>A0A0A7IA57</accession>
<dbReference type="KEGG" id="bpsp:AH67_01095"/>
<sequence>MAGRTHSKREHTVTMRDVANAAGVSIKTVSNVVNDYEFVTEATRAKVREAIDRLGYSVNVSARTLRTGHTNIIALAVPDLQMPYFAQLSSLVIAEAKQQGLRVLIEPTLYSRDEELNVLHGAQSTMVDGLIFSPLELGQEDVDELQVDYPLVLLGERIFTSSADHIATENVEGAKRATSYLLETGCRRIAVVGTHPGERVGSAALRFQGYCEALHEAGIEYDERLVVPSRMWHRVDGETAMNMLFDSGIVPDGVVALNDMLASGVMHAIQMRGYGIPDDVAVVGFDNSDDSKYLSPALTSISPGLPEVARLAVRVLKDRIDGLDPASHALEGLAEETDPATGKVFHKVPSSLVVRESTRPPIF</sequence>
<organism evidence="5 6">
    <name type="scientific">Bifidobacterium pseudolongum PV8-2</name>
    <dbReference type="NCBI Taxonomy" id="1447715"/>
    <lineage>
        <taxon>Bacteria</taxon>
        <taxon>Bacillati</taxon>
        <taxon>Actinomycetota</taxon>
        <taxon>Actinomycetes</taxon>
        <taxon>Bifidobacteriales</taxon>
        <taxon>Bifidobacteriaceae</taxon>
        <taxon>Bifidobacterium</taxon>
    </lineage>
</organism>
<dbReference type="InterPro" id="IPR046335">
    <property type="entry name" value="LacI/GalR-like_sensor"/>
</dbReference>
<dbReference type="PROSITE" id="PS50932">
    <property type="entry name" value="HTH_LACI_2"/>
    <property type="match status" value="1"/>
</dbReference>
<keyword evidence="6" id="KW-1185">Reference proteome</keyword>
<evidence type="ECO:0000313" key="5">
    <source>
        <dbReference type="EMBL" id="AIZ15704.1"/>
    </source>
</evidence>
<protein>
    <submittedName>
        <fullName evidence="5">LacI family transcriptional regulator</fullName>
    </submittedName>
</protein>
<dbReference type="Gene3D" id="3.40.50.2300">
    <property type="match status" value="2"/>
</dbReference>
<gene>
    <name evidence="5" type="ORF">AH67_01095</name>
</gene>
<proteinExistence type="predicted"/>